<accession>A0A2I1MLQ4</accession>
<keyword evidence="2 3" id="KW-0067">ATP-binding</keyword>
<keyword evidence="5" id="KW-0456">Lyase</keyword>
<evidence type="ECO:0000256" key="1">
    <source>
        <dbReference type="ARBA" id="ARBA00022741"/>
    </source>
</evidence>
<dbReference type="PANTHER" id="PTHR40599">
    <property type="entry name" value="[CITRATE [PRO-3S]-LYASE] LIGASE"/>
    <property type="match status" value="1"/>
</dbReference>
<reference evidence="5 6" key="1">
    <citation type="submission" date="2017-12" db="EMBL/GenBank/DDBJ databases">
        <title>Phylogenetic diversity of female urinary microbiome.</title>
        <authorList>
            <person name="Thomas-White K."/>
            <person name="Wolfe A.J."/>
        </authorList>
    </citation>
    <scope>NUCLEOTIDE SEQUENCE [LARGE SCALE GENOMIC DNA]</scope>
    <source>
        <strain evidence="5 6">UMB0139</strain>
    </source>
</reference>
<dbReference type="PIRSF" id="PIRSF005751">
    <property type="entry name" value="Acet_citr_lig"/>
    <property type="match status" value="1"/>
</dbReference>
<organism evidence="5 6">
    <name type="scientific">Aerococcus sanguinicola</name>
    <dbReference type="NCBI Taxonomy" id="119206"/>
    <lineage>
        <taxon>Bacteria</taxon>
        <taxon>Bacillati</taxon>
        <taxon>Bacillota</taxon>
        <taxon>Bacilli</taxon>
        <taxon>Lactobacillales</taxon>
        <taxon>Aerococcaceae</taxon>
        <taxon>Aerococcus</taxon>
    </lineage>
</organism>
<dbReference type="InterPro" id="IPR014729">
    <property type="entry name" value="Rossmann-like_a/b/a_fold"/>
</dbReference>
<dbReference type="InterPro" id="IPR005216">
    <property type="entry name" value="Citrate_lyase_ligase"/>
</dbReference>
<feature type="domain" description="Citrate lyase ligase C-terminal" evidence="4">
    <location>
        <begin position="150"/>
        <end position="332"/>
    </location>
</feature>
<evidence type="ECO:0000256" key="3">
    <source>
        <dbReference type="PIRNR" id="PIRNR005751"/>
    </source>
</evidence>
<dbReference type="Proteomes" id="UP000234239">
    <property type="component" value="Unassembled WGS sequence"/>
</dbReference>
<comment type="caution">
    <text evidence="5">The sequence shown here is derived from an EMBL/GenBank/DDBJ whole genome shotgun (WGS) entry which is preliminary data.</text>
</comment>
<dbReference type="GO" id="GO:0016829">
    <property type="term" value="F:lyase activity"/>
    <property type="evidence" value="ECO:0007669"/>
    <property type="project" value="UniProtKB-KW"/>
</dbReference>
<dbReference type="SMART" id="SM00764">
    <property type="entry name" value="Citrate_ly_lig"/>
    <property type="match status" value="1"/>
</dbReference>
<keyword evidence="1 3" id="KW-0547">Nucleotide-binding</keyword>
<dbReference type="EC" id="6.2.1.22" evidence="3"/>
<sequence>MIRIDLTIQKLRVKRSSYDRALWLDLLNCAGLKEEKNLDATYGLFDGEDLVGTASYQANILKCLAIRQAYAGGAAFHQLISFLLTEIYRAGYDDVLVFTKASKRQTFEHLGFDLLVETEDVAFMERSQEGIDSYLAAIKDQAPFTGDQSLGAVVMNANPFTKGHRYLIEEALKAVDGLYVFVLSEDRSLFDKETRLDLVRRGTADLDSVYVVETKHYMVSQATFPAYFLKADQSAVRAQAAVDARLFKERIAPSLGISQRFVGEEPLSPTTAAYNQVMAEVFAPELKLNIIPRRHLDRDGEVISASKVRRLVLDGDLEAAKNYLPETSRAFIESPACQAMIAKRKDLSQVHDY</sequence>
<dbReference type="OrthoDB" id="9779753at2"/>
<dbReference type="PANTHER" id="PTHR40599:SF1">
    <property type="entry name" value="[CITRATE [PRO-3S]-LYASE] LIGASE"/>
    <property type="match status" value="1"/>
</dbReference>
<dbReference type="GO" id="GO:0005524">
    <property type="term" value="F:ATP binding"/>
    <property type="evidence" value="ECO:0007669"/>
    <property type="project" value="UniProtKB-UniRule"/>
</dbReference>
<evidence type="ECO:0000256" key="2">
    <source>
        <dbReference type="ARBA" id="ARBA00022840"/>
    </source>
</evidence>
<dbReference type="GO" id="GO:0008771">
    <property type="term" value="F:[citrate (pro-3S)-lyase] ligase activity"/>
    <property type="evidence" value="ECO:0007669"/>
    <property type="project" value="UniProtKB-EC"/>
</dbReference>
<comment type="catalytic activity">
    <reaction evidence="3">
        <text>holo-[citrate lyase ACP] + acetate + ATP = acetyl-[citrate lyase ACP] + AMP + diphosphate</text>
        <dbReference type="Rhea" id="RHEA:23788"/>
        <dbReference type="Rhea" id="RHEA-COMP:10158"/>
        <dbReference type="Rhea" id="RHEA-COMP:13710"/>
        <dbReference type="ChEBI" id="CHEBI:30089"/>
        <dbReference type="ChEBI" id="CHEBI:30616"/>
        <dbReference type="ChEBI" id="CHEBI:33019"/>
        <dbReference type="ChEBI" id="CHEBI:82683"/>
        <dbReference type="ChEBI" id="CHEBI:137976"/>
        <dbReference type="ChEBI" id="CHEBI:456215"/>
        <dbReference type="EC" id="6.2.1.22"/>
    </reaction>
</comment>
<dbReference type="InterPro" id="IPR004821">
    <property type="entry name" value="Cyt_trans-like"/>
</dbReference>
<dbReference type="Gene3D" id="3.40.50.620">
    <property type="entry name" value="HUPs"/>
    <property type="match status" value="1"/>
</dbReference>
<evidence type="ECO:0000313" key="5">
    <source>
        <dbReference type="EMBL" id="PKZ21075.1"/>
    </source>
</evidence>
<dbReference type="NCBIfam" id="TIGR00125">
    <property type="entry name" value="cyt_tran_rel"/>
    <property type="match status" value="1"/>
</dbReference>
<protein>
    <recommendedName>
        <fullName evidence="3">[Citrate [pro-3S]-lyase] ligase</fullName>
        <ecNumber evidence="3">6.2.1.22</ecNumber>
    </recommendedName>
</protein>
<dbReference type="EMBL" id="PKGY01000005">
    <property type="protein sequence ID" value="PKZ21075.1"/>
    <property type="molecule type" value="Genomic_DNA"/>
</dbReference>
<dbReference type="SUPFAM" id="SSF52374">
    <property type="entry name" value="Nucleotidylyl transferase"/>
    <property type="match status" value="1"/>
</dbReference>
<proteinExistence type="predicted"/>
<name>A0A2I1MLQ4_9LACT</name>
<evidence type="ECO:0000259" key="4">
    <source>
        <dbReference type="SMART" id="SM00764"/>
    </source>
</evidence>
<dbReference type="NCBIfam" id="TIGR00124">
    <property type="entry name" value="cit_ly_ligase"/>
    <property type="match status" value="1"/>
</dbReference>
<comment type="function">
    <text evidence="3">Acetylation of prosthetic group (2-(5''-phosphoribosyl)-3'-dephosphocoenzyme-A) of the gamma subunit of citrate lyase.</text>
</comment>
<dbReference type="InterPro" id="IPR013166">
    <property type="entry name" value="Citrate_lyase_ligase_C"/>
</dbReference>
<evidence type="ECO:0000313" key="6">
    <source>
        <dbReference type="Proteomes" id="UP000234239"/>
    </source>
</evidence>
<keyword evidence="3 5" id="KW-0436">Ligase</keyword>
<dbReference type="Pfam" id="PF08218">
    <property type="entry name" value="Citrate_ly_lig"/>
    <property type="match status" value="1"/>
</dbReference>
<dbReference type="AlphaFoldDB" id="A0A2I1MLQ4"/>
<gene>
    <name evidence="5" type="primary">citC</name>
    <name evidence="5" type="ORF">CYJ28_08790</name>
</gene>